<evidence type="ECO:0000256" key="3">
    <source>
        <dbReference type="SAM" id="MobiDB-lite"/>
    </source>
</evidence>
<proteinExistence type="predicted"/>
<keyword evidence="5" id="KW-1185">Reference proteome</keyword>
<dbReference type="EMBL" id="JAAGWQ010000159">
    <property type="protein sequence ID" value="KAF5662752.1"/>
    <property type="molecule type" value="Genomic_DNA"/>
</dbReference>
<dbReference type="AlphaFoldDB" id="A0A8H5T5T1"/>
<dbReference type="GO" id="GO:0004609">
    <property type="term" value="F:phosphatidylserine decarboxylase activity"/>
    <property type="evidence" value="ECO:0007669"/>
    <property type="project" value="InterPro"/>
</dbReference>
<keyword evidence="2" id="KW-0456">Lyase</keyword>
<evidence type="ECO:0000313" key="4">
    <source>
        <dbReference type="EMBL" id="KAF5662752.1"/>
    </source>
</evidence>
<dbReference type="Pfam" id="PF02666">
    <property type="entry name" value="PS_Dcarbxylase"/>
    <property type="match status" value="1"/>
</dbReference>
<gene>
    <name evidence="4" type="ORF">FHETE_7858</name>
</gene>
<sequence>MPSGLPTCPDADLGFQPPPPPPSQPVDGADPYPVNGAIPIGYVPVAPPTIGQDPVIYNPIIIVLTGYLETAKPGALEEAVKSARGKIPEFMDKLQITDAQSFLDFANDLLKWIPEENYEGKDIYDILCMFYFIIDQPSLSELQTPIHPDRVGQPLTWLSSWIVVYAQLIGLFMDSPSSLTEKSLATFSQKNSPKYNFDEALVPEGGFRTFNQFFARKLKPGVRPIAEPGNDNVIVYPADCTYDNSVTNQNIVNIESDGVVRIKGLPWTISSLLQGSDHANEFHGGVWMHAFLNTFNYHRQHAPVSGTVVEAKNIQGAAYLEVNSKCEPVRTMCGPDAPDTPGYQFLQTRGLIVIDNPLLGLVAFLPIGMAQVSSVKLTVKKGDKVQKGDEVSYFEFGGSDCICVFQAKAGLKVEDFVPSTNDTYSKYGTILARAQK</sequence>
<feature type="region of interest" description="Disordered" evidence="3">
    <location>
        <begin position="1"/>
        <end position="30"/>
    </location>
</feature>
<dbReference type="GO" id="GO:0008654">
    <property type="term" value="P:phospholipid biosynthetic process"/>
    <property type="evidence" value="ECO:0007669"/>
    <property type="project" value="InterPro"/>
</dbReference>
<name>A0A8H5T5T1_FUSHE</name>
<comment type="caution">
    <text evidence="4">The sequence shown here is derived from an EMBL/GenBank/DDBJ whole genome shotgun (WGS) entry which is preliminary data.</text>
</comment>
<dbReference type="InterPro" id="IPR003817">
    <property type="entry name" value="PS_Dcarbxylase"/>
</dbReference>
<protein>
    <submittedName>
        <fullName evidence="4">Phosphatidylserine decarboxylase</fullName>
    </submittedName>
</protein>
<dbReference type="PANTHER" id="PTHR10067:SF13">
    <property type="entry name" value="PHOSPHATIDYLSERINE DECARBOXYLASE"/>
    <property type="match status" value="1"/>
</dbReference>
<evidence type="ECO:0000256" key="1">
    <source>
        <dbReference type="ARBA" id="ARBA00022793"/>
    </source>
</evidence>
<keyword evidence="1" id="KW-0210">Decarboxylase</keyword>
<evidence type="ECO:0000256" key="2">
    <source>
        <dbReference type="ARBA" id="ARBA00023239"/>
    </source>
</evidence>
<evidence type="ECO:0000313" key="5">
    <source>
        <dbReference type="Proteomes" id="UP000567885"/>
    </source>
</evidence>
<dbReference type="PANTHER" id="PTHR10067">
    <property type="entry name" value="PHOSPHATIDYLSERINE DECARBOXYLASE"/>
    <property type="match status" value="1"/>
</dbReference>
<reference evidence="4 5" key="1">
    <citation type="submission" date="2020-05" db="EMBL/GenBank/DDBJ databases">
        <title>Identification and distribution of gene clusters putatively required for synthesis of sphingolipid metabolism inhibitors in phylogenetically diverse species of the filamentous fungus Fusarium.</title>
        <authorList>
            <person name="Kim H.-S."/>
            <person name="Busman M."/>
            <person name="Brown D.W."/>
            <person name="Divon H."/>
            <person name="Uhlig S."/>
            <person name="Proctor R.H."/>
        </authorList>
    </citation>
    <scope>NUCLEOTIDE SEQUENCE [LARGE SCALE GENOMIC DNA]</scope>
    <source>
        <strain evidence="4 5">NRRL 20693</strain>
    </source>
</reference>
<dbReference type="Proteomes" id="UP000567885">
    <property type="component" value="Unassembled WGS sequence"/>
</dbReference>
<accession>A0A8H5T5T1</accession>
<dbReference type="OrthoDB" id="5973539at2759"/>
<organism evidence="4 5">
    <name type="scientific">Fusarium heterosporum</name>
    <dbReference type="NCBI Taxonomy" id="42747"/>
    <lineage>
        <taxon>Eukaryota</taxon>
        <taxon>Fungi</taxon>
        <taxon>Dikarya</taxon>
        <taxon>Ascomycota</taxon>
        <taxon>Pezizomycotina</taxon>
        <taxon>Sordariomycetes</taxon>
        <taxon>Hypocreomycetidae</taxon>
        <taxon>Hypocreales</taxon>
        <taxon>Nectriaceae</taxon>
        <taxon>Fusarium</taxon>
        <taxon>Fusarium heterosporum species complex</taxon>
    </lineage>
</organism>